<evidence type="ECO:0000259" key="6">
    <source>
        <dbReference type="PROSITE" id="PS50048"/>
    </source>
</evidence>
<organism evidence="7 8">
    <name type="scientific">Aspergillus kawachii</name>
    <name type="common">White koji mold</name>
    <name type="synonym">Aspergillus awamori var. kawachi</name>
    <dbReference type="NCBI Taxonomy" id="1069201"/>
    <lineage>
        <taxon>Eukaryota</taxon>
        <taxon>Fungi</taxon>
        <taxon>Dikarya</taxon>
        <taxon>Ascomycota</taxon>
        <taxon>Pezizomycotina</taxon>
        <taxon>Eurotiomycetes</taxon>
        <taxon>Eurotiomycetidae</taxon>
        <taxon>Eurotiales</taxon>
        <taxon>Aspergillaceae</taxon>
        <taxon>Aspergillus</taxon>
        <taxon>Aspergillus subgen. Circumdati</taxon>
    </lineage>
</organism>
<evidence type="ECO:0000256" key="2">
    <source>
        <dbReference type="ARBA" id="ARBA00023125"/>
    </source>
</evidence>
<dbReference type="PROSITE" id="PS50048">
    <property type="entry name" value="ZN2_CY6_FUNGAL_2"/>
    <property type="match status" value="1"/>
</dbReference>
<sequence length="467" mass="52047">MDKQRLLSSLDANDPRMSRDKWRTDTHDGRGALSGEEGSVSGAAMFRQHQEDTSTTEPVEDYQNIVQAPTKREMDRACESCFRRKVKCSRTCPCEECERRGNKCVPRSRLDRRKQTIILTLPTGTCAEPPQNRNSHADQPSRETIRIFDVPASESVERHQWSASNLGHAMDATILCDNIAKHGPPITCPANVTFCEEWNMTMKYCDSSLPWETSANTGWRAPCNVFIPLDLYTSTDNLTGEPMPHPWFSPLWYTKTGLQTTFSEPFKGWNRSQSQDLIGSETNFFSPLPIPAQQLVGWPSEGGAEESWYANRSGVIPICGAHSQEQYPLGPSFDLLELIPSSVAVGLSFTPETVPPSFPSFAGVQQVEKASLALPTESPMLSPPWDPLTTTPAEAHIAGIRSRSLHQQPFAPMPTQNIESVVPPRLHNRMDYQETHVMPFGNVGANGQELSRDLTVPEDQVEHGRLT</sequence>
<proteinExistence type="predicted"/>
<keyword evidence="3" id="KW-0804">Transcription</keyword>
<dbReference type="GO" id="GO:0000981">
    <property type="term" value="F:DNA-binding transcription factor activity, RNA polymerase II-specific"/>
    <property type="evidence" value="ECO:0007669"/>
    <property type="project" value="InterPro"/>
</dbReference>
<feature type="region of interest" description="Disordered" evidence="5">
    <location>
        <begin position="1"/>
        <end position="42"/>
    </location>
</feature>
<dbReference type="KEGG" id="aluc:AKAW2_50476S"/>
<dbReference type="CDD" id="cd00067">
    <property type="entry name" value="GAL4"/>
    <property type="match status" value="1"/>
</dbReference>
<dbReference type="Gene3D" id="4.10.240.10">
    <property type="entry name" value="Zn(2)-C6 fungal-type DNA-binding domain"/>
    <property type="match status" value="1"/>
</dbReference>
<evidence type="ECO:0000313" key="8">
    <source>
        <dbReference type="Proteomes" id="UP000661280"/>
    </source>
</evidence>
<dbReference type="GO" id="GO:0003677">
    <property type="term" value="F:DNA binding"/>
    <property type="evidence" value="ECO:0007669"/>
    <property type="project" value="UniProtKB-KW"/>
</dbReference>
<reference evidence="7" key="1">
    <citation type="submission" date="2021-01" db="EMBL/GenBank/DDBJ databases">
        <authorList>
            <consortium name="Aspergillus luchuensis mut. kawachii IFO 4304 genome sequencing consortium"/>
            <person name="Kazuki M."/>
            <person name="Futagami T."/>
        </authorList>
    </citation>
    <scope>NUCLEOTIDE SEQUENCE</scope>
    <source>
        <strain evidence="7">IFO 4308</strain>
    </source>
</reference>
<dbReference type="GeneID" id="64961456"/>
<feature type="region of interest" description="Disordered" evidence="5">
    <location>
        <begin position="445"/>
        <end position="467"/>
    </location>
</feature>
<dbReference type="GO" id="GO:0008270">
    <property type="term" value="F:zinc ion binding"/>
    <property type="evidence" value="ECO:0007669"/>
    <property type="project" value="InterPro"/>
</dbReference>
<accession>A0A7R7WCE7</accession>
<dbReference type="SUPFAM" id="SSF57701">
    <property type="entry name" value="Zn2/Cys6 DNA-binding domain"/>
    <property type="match status" value="1"/>
</dbReference>
<protein>
    <recommendedName>
        <fullName evidence="6">Zn(2)-C6 fungal-type domain-containing protein</fullName>
    </recommendedName>
</protein>
<dbReference type="EMBL" id="AP024429">
    <property type="protein sequence ID" value="BCS00135.1"/>
    <property type="molecule type" value="Genomic_DNA"/>
</dbReference>
<evidence type="ECO:0000256" key="4">
    <source>
        <dbReference type="ARBA" id="ARBA00023242"/>
    </source>
</evidence>
<evidence type="ECO:0000256" key="1">
    <source>
        <dbReference type="ARBA" id="ARBA00023015"/>
    </source>
</evidence>
<reference evidence="7" key="2">
    <citation type="submission" date="2021-02" db="EMBL/GenBank/DDBJ databases">
        <title>Aspergillus luchuensis mut. kawachii IFO 4304 genome sequence.</title>
        <authorList>
            <person name="Mori K."/>
            <person name="Kadooka C."/>
            <person name="Goto M."/>
            <person name="Futagami T."/>
        </authorList>
    </citation>
    <scope>NUCLEOTIDE SEQUENCE</scope>
    <source>
        <strain evidence="7">IFO 4308</strain>
    </source>
</reference>
<dbReference type="GO" id="GO:0009893">
    <property type="term" value="P:positive regulation of metabolic process"/>
    <property type="evidence" value="ECO:0007669"/>
    <property type="project" value="UniProtKB-ARBA"/>
</dbReference>
<keyword evidence="2" id="KW-0238">DNA-binding</keyword>
<dbReference type="Proteomes" id="UP000661280">
    <property type="component" value="Chromosome 5"/>
</dbReference>
<keyword evidence="4" id="KW-0539">Nucleus</keyword>
<dbReference type="InterPro" id="IPR001138">
    <property type="entry name" value="Zn2Cys6_DnaBD"/>
</dbReference>
<evidence type="ECO:0000256" key="3">
    <source>
        <dbReference type="ARBA" id="ARBA00023163"/>
    </source>
</evidence>
<dbReference type="RefSeq" id="XP_041543897.1">
    <property type="nucleotide sequence ID" value="XM_041690298.1"/>
</dbReference>
<evidence type="ECO:0000313" key="7">
    <source>
        <dbReference type="EMBL" id="BCS00135.1"/>
    </source>
</evidence>
<feature type="compositionally biased region" description="Basic and acidic residues" evidence="5">
    <location>
        <begin position="13"/>
        <end position="30"/>
    </location>
</feature>
<evidence type="ECO:0000256" key="5">
    <source>
        <dbReference type="SAM" id="MobiDB-lite"/>
    </source>
</evidence>
<dbReference type="AlphaFoldDB" id="A0A7R7WCE7"/>
<name>A0A7R7WCE7_ASPKA</name>
<keyword evidence="1" id="KW-0805">Transcription regulation</keyword>
<dbReference type="OrthoDB" id="4385702at2759"/>
<feature type="compositionally biased region" description="Polar residues" evidence="5">
    <location>
        <begin position="1"/>
        <end position="11"/>
    </location>
</feature>
<gene>
    <name evidence="7" type="ORF">AKAW2_50476S</name>
</gene>
<keyword evidence="8" id="KW-1185">Reference proteome</keyword>
<dbReference type="InterPro" id="IPR036864">
    <property type="entry name" value="Zn2-C6_fun-type_DNA-bd_sf"/>
</dbReference>
<feature type="domain" description="Zn(2)-C6 fungal-type" evidence="6">
    <location>
        <begin position="77"/>
        <end position="105"/>
    </location>
</feature>